<dbReference type="PROSITE" id="PS50238">
    <property type="entry name" value="RHOGAP"/>
    <property type="match status" value="1"/>
</dbReference>
<evidence type="ECO:0008006" key="10">
    <source>
        <dbReference type="Google" id="ProtNLM"/>
    </source>
</evidence>
<feature type="compositionally biased region" description="Polar residues" evidence="4">
    <location>
        <begin position="627"/>
        <end position="644"/>
    </location>
</feature>
<dbReference type="InterPro" id="IPR008936">
    <property type="entry name" value="Rho_GTPase_activation_prot"/>
</dbReference>
<evidence type="ECO:0000256" key="1">
    <source>
        <dbReference type="ARBA" id="ARBA00022443"/>
    </source>
</evidence>
<feature type="domain" description="SH3" evidence="5">
    <location>
        <begin position="658"/>
        <end position="718"/>
    </location>
</feature>
<keyword evidence="1 3" id="KW-0728">SH3 domain</keyword>
<evidence type="ECO:0000313" key="8">
    <source>
        <dbReference type="EnsemblMetazoa" id="CLYHEMP012462.1"/>
    </source>
</evidence>
<feature type="compositionally biased region" description="Pro residues" evidence="4">
    <location>
        <begin position="645"/>
        <end position="655"/>
    </location>
</feature>
<evidence type="ECO:0000313" key="9">
    <source>
        <dbReference type="Proteomes" id="UP000594262"/>
    </source>
</evidence>
<dbReference type="SUPFAM" id="SSF103657">
    <property type="entry name" value="BAR/IMD domain-like"/>
    <property type="match status" value="1"/>
</dbReference>
<dbReference type="Gene3D" id="2.30.29.30">
    <property type="entry name" value="Pleckstrin-homology domain (PH domain)/Phosphotyrosine-binding domain (PTB)"/>
    <property type="match status" value="1"/>
</dbReference>
<dbReference type="CDD" id="cd01249">
    <property type="entry name" value="BAR-PH_GRAF_family"/>
    <property type="match status" value="1"/>
</dbReference>
<evidence type="ECO:0000256" key="2">
    <source>
        <dbReference type="ARBA" id="ARBA00022468"/>
    </source>
</evidence>
<dbReference type="PROSITE" id="PS50002">
    <property type="entry name" value="SH3"/>
    <property type="match status" value="1"/>
</dbReference>
<dbReference type="InterPro" id="IPR027267">
    <property type="entry name" value="AH/BAR_dom_sf"/>
</dbReference>
<sequence length="718" mass="80945">MKRKSLIGRQIDRVCALVESHLKYSPKKKDTMLSEADTQVELELHKFRELSLEYVTKLQEVNEKKKFELVEIILAYMYGQSTFYHNGHEVFQDHKNYLTDLQFKLQTTRERFDVTKIEAQDLKEKTKKRFAVGDLHKGAGYSRQGYLLVHDKRKSVLGPQWVKHYCSYTKENKILTMVPYTQTNTKLNANTDTIIVTSCTRRPTESSERRFLFDITGQDRSQPLTMQCLSEDDRKLWLEVMEGKEPIYMESNELKQNDGVTNLDQTGLQFILKCMEGIERRGLTDQGIYRIAGVSSKFNKLLNTGIDPKQIDRLDLTTDESPWEVKTITSAMKQYFRNLSEPVFTFKLHDDFLSTLKLETAEKKVAKLKELVNQLPNDRGNVLNRLMYHLKLVAGQSKQNLMQESNLGVVLGPTLMRSREETMAAIMSIKFQSIVIETMIKEYDQIFTDGPPQSLLSSISSNNNNNTAAPLNVPANPIAPRSPGRNSKKRAPEPPTAATKPVVKSRSEGEPVGGKPPPPERPQPYAAGRPGKISSDDQKEILKKQHSTPANNPIKPKYPPPGRPPNLGGRLAETVTPFTSPPEDDSEAKSRRNSYAKAMDKIVKSVDVAESGGAPPLKSPPPISQKPKLQSIQQSSAPFANNQIPPKPGVPPPQVPKRKEWKVRALYDCIAENTSELSFNKGAIITNVKSSTEEGWLIGTLNGRSGFVPENYCEKFED</sequence>
<reference evidence="8" key="1">
    <citation type="submission" date="2021-01" db="UniProtKB">
        <authorList>
            <consortium name="EnsemblMetazoa"/>
        </authorList>
    </citation>
    <scope>IDENTIFICATION</scope>
</reference>
<dbReference type="Gene3D" id="1.10.555.10">
    <property type="entry name" value="Rho GTPase activation protein"/>
    <property type="match status" value="1"/>
</dbReference>
<dbReference type="OrthoDB" id="6020474at2759"/>
<proteinExistence type="predicted"/>
<dbReference type="AlphaFoldDB" id="A0A7M5WMZ8"/>
<dbReference type="InterPro" id="IPR004148">
    <property type="entry name" value="BAR_dom"/>
</dbReference>
<dbReference type="InterPro" id="IPR047225">
    <property type="entry name" value="PH_GRAF"/>
</dbReference>
<dbReference type="Pfam" id="PF00620">
    <property type="entry name" value="RhoGAP"/>
    <property type="match status" value="1"/>
</dbReference>
<feature type="compositionally biased region" description="Basic and acidic residues" evidence="4">
    <location>
        <begin position="534"/>
        <end position="543"/>
    </location>
</feature>
<dbReference type="GO" id="GO:0005737">
    <property type="term" value="C:cytoplasm"/>
    <property type="evidence" value="ECO:0007669"/>
    <property type="project" value="InterPro"/>
</dbReference>
<evidence type="ECO:0000259" key="6">
    <source>
        <dbReference type="PROSITE" id="PS50003"/>
    </source>
</evidence>
<dbReference type="PANTHER" id="PTHR12552">
    <property type="entry name" value="OLIGOPHRENIN 1"/>
    <property type="match status" value="1"/>
</dbReference>
<dbReference type="Pfam" id="PF14604">
    <property type="entry name" value="SH3_9"/>
    <property type="match status" value="1"/>
</dbReference>
<keyword evidence="9" id="KW-1185">Reference proteome</keyword>
<dbReference type="PANTHER" id="PTHR12552:SF1">
    <property type="entry name" value="RHO GTPASE-ACTIVATING PROTEIN GRAF"/>
    <property type="match status" value="1"/>
</dbReference>
<dbReference type="SMART" id="SM00326">
    <property type="entry name" value="SH3"/>
    <property type="match status" value="1"/>
</dbReference>
<dbReference type="SUPFAM" id="SSF50729">
    <property type="entry name" value="PH domain-like"/>
    <property type="match status" value="1"/>
</dbReference>
<dbReference type="SUPFAM" id="SSF48350">
    <property type="entry name" value="GTPase activation domain, GAP"/>
    <property type="match status" value="1"/>
</dbReference>
<dbReference type="InterPro" id="IPR036028">
    <property type="entry name" value="SH3-like_dom_sf"/>
</dbReference>
<keyword evidence="2" id="KW-0343">GTPase activation</keyword>
<dbReference type="Pfam" id="PF00169">
    <property type="entry name" value="PH"/>
    <property type="match status" value="1"/>
</dbReference>
<dbReference type="InterPro" id="IPR011993">
    <property type="entry name" value="PH-like_dom_sf"/>
</dbReference>
<feature type="domain" description="PH" evidence="6">
    <location>
        <begin position="140"/>
        <end position="246"/>
    </location>
</feature>
<organism evidence="8 9">
    <name type="scientific">Clytia hemisphaerica</name>
    <dbReference type="NCBI Taxonomy" id="252671"/>
    <lineage>
        <taxon>Eukaryota</taxon>
        <taxon>Metazoa</taxon>
        <taxon>Cnidaria</taxon>
        <taxon>Hydrozoa</taxon>
        <taxon>Hydroidolina</taxon>
        <taxon>Leptothecata</taxon>
        <taxon>Obeliida</taxon>
        <taxon>Clytiidae</taxon>
        <taxon>Clytia</taxon>
    </lineage>
</organism>
<feature type="domain" description="Rho-GAP" evidence="7">
    <location>
        <begin position="261"/>
        <end position="447"/>
    </location>
</feature>
<dbReference type="Gene3D" id="1.20.1270.60">
    <property type="entry name" value="Arfaptin homology (AH) domain/BAR domain"/>
    <property type="match status" value="1"/>
</dbReference>
<dbReference type="SUPFAM" id="SSF50044">
    <property type="entry name" value="SH3-domain"/>
    <property type="match status" value="1"/>
</dbReference>
<dbReference type="Gene3D" id="2.30.30.40">
    <property type="entry name" value="SH3 Domains"/>
    <property type="match status" value="1"/>
</dbReference>
<evidence type="ECO:0000256" key="3">
    <source>
        <dbReference type="PROSITE-ProRule" id="PRU00192"/>
    </source>
</evidence>
<evidence type="ECO:0000259" key="5">
    <source>
        <dbReference type="PROSITE" id="PS50002"/>
    </source>
</evidence>
<dbReference type="Proteomes" id="UP000594262">
    <property type="component" value="Unplaced"/>
</dbReference>
<dbReference type="GO" id="GO:0007165">
    <property type="term" value="P:signal transduction"/>
    <property type="evidence" value="ECO:0007669"/>
    <property type="project" value="InterPro"/>
</dbReference>
<evidence type="ECO:0000259" key="7">
    <source>
        <dbReference type="PROSITE" id="PS50238"/>
    </source>
</evidence>
<name>A0A7M5WMZ8_9CNID</name>
<evidence type="ECO:0000256" key="4">
    <source>
        <dbReference type="SAM" id="MobiDB-lite"/>
    </source>
</evidence>
<dbReference type="InterPro" id="IPR047234">
    <property type="entry name" value="GRAF_fam"/>
</dbReference>
<feature type="region of interest" description="Disordered" evidence="4">
    <location>
        <begin position="457"/>
        <end position="657"/>
    </location>
</feature>
<dbReference type="PROSITE" id="PS50003">
    <property type="entry name" value="PH_DOMAIN"/>
    <property type="match status" value="1"/>
</dbReference>
<protein>
    <recommendedName>
        <fullName evidence="10">Rho GTPase-activating protein 26</fullName>
    </recommendedName>
</protein>
<dbReference type="InterPro" id="IPR001452">
    <property type="entry name" value="SH3_domain"/>
</dbReference>
<dbReference type="Pfam" id="PF16746">
    <property type="entry name" value="BAR_3"/>
    <property type="match status" value="1"/>
</dbReference>
<dbReference type="EnsemblMetazoa" id="CLYHEMT012462.1">
    <property type="protein sequence ID" value="CLYHEMP012462.1"/>
    <property type="gene ID" value="CLYHEMG012462"/>
</dbReference>
<dbReference type="GeneID" id="136807587"/>
<accession>A0A7M5WMZ8</accession>
<dbReference type="GO" id="GO:0005096">
    <property type="term" value="F:GTPase activator activity"/>
    <property type="evidence" value="ECO:0007669"/>
    <property type="project" value="UniProtKB-KW"/>
</dbReference>
<dbReference type="SMART" id="SM00324">
    <property type="entry name" value="RhoGAP"/>
    <property type="match status" value="1"/>
</dbReference>
<dbReference type="RefSeq" id="XP_066920279.1">
    <property type="nucleotide sequence ID" value="XM_067064178.1"/>
</dbReference>
<feature type="compositionally biased region" description="Low complexity" evidence="4">
    <location>
        <begin position="457"/>
        <end position="476"/>
    </location>
</feature>
<dbReference type="InterPro" id="IPR001849">
    <property type="entry name" value="PH_domain"/>
</dbReference>
<dbReference type="InterPro" id="IPR000198">
    <property type="entry name" value="RhoGAP_dom"/>
</dbReference>